<reference evidence="1" key="2">
    <citation type="journal article" date="2020" name="Nat. Commun.">
        <title>Large-scale genome sequencing of mycorrhizal fungi provides insights into the early evolution of symbiotic traits.</title>
        <authorList>
            <person name="Miyauchi S."/>
            <person name="Kiss E."/>
            <person name="Kuo A."/>
            <person name="Drula E."/>
            <person name="Kohler A."/>
            <person name="Sanchez-Garcia M."/>
            <person name="Morin E."/>
            <person name="Andreopoulos B."/>
            <person name="Barry K.W."/>
            <person name="Bonito G."/>
            <person name="Buee M."/>
            <person name="Carver A."/>
            <person name="Chen C."/>
            <person name="Cichocki N."/>
            <person name="Clum A."/>
            <person name="Culley D."/>
            <person name="Crous P.W."/>
            <person name="Fauchery L."/>
            <person name="Girlanda M."/>
            <person name="Hayes R.D."/>
            <person name="Keri Z."/>
            <person name="LaButti K."/>
            <person name="Lipzen A."/>
            <person name="Lombard V."/>
            <person name="Magnuson J."/>
            <person name="Maillard F."/>
            <person name="Murat C."/>
            <person name="Nolan M."/>
            <person name="Ohm R.A."/>
            <person name="Pangilinan J."/>
            <person name="Pereira M.F."/>
            <person name="Perotto S."/>
            <person name="Peter M."/>
            <person name="Pfister S."/>
            <person name="Riley R."/>
            <person name="Sitrit Y."/>
            <person name="Stielow J.B."/>
            <person name="Szollosi G."/>
            <person name="Zifcakova L."/>
            <person name="Stursova M."/>
            <person name="Spatafora J.W."/>
            <person name="Tedersoo L."/>
            <person name="Vaario L.M."/>
            <person name="Yamada A."/>
            <person name="Yan M."/>
            <person name="Wang P."/>
            <person name="Xu J."/>
            <person name="Bruns T."/>
            <person name="Baldrian P."/>
            <person name="Vilgalys R."/>
            <person name="Dunand C."/>
            <person name="Henrissat B."/>
            <person name="Grigoriev I.V."/>
            <person name="Hibbett D."/>
            <person name="Nagy L.G."/>
            <person name="Martin F.M."/>
        </authorList>
    </citation>
    <scope>NUCLEOTIDE SEQUENCE</scope>
    <source>
        <strain evidence="1">BED1</strain>
    </source>
</reference>
<comment type="caution">
    <text evidence="1">The sequence shown here is derived from an EMBL/GenBank/DDBJ whole genome shotgun (WGS) entry which is preliminary data.</text>
</comment>
<proteinExistence type="predicted"/>
<name>A0AAD4BX19_BOLED</name>
<organism evidence="1 2">
    <name type="scientific">Boletus edulis BED1</name>
    <dbReference type="NCBI Taxonomy" id="1328754"/>
    <lineage>
        <taxon>Eukaryota</taxon>
        <taxon>Fungi</taxon>
        <taxon>Dikarya</taxon>
        <taxon>Basidiomycota</taxon>
        <taxon>Agaricomycotina</taxon>
        <taxon>Agaricomycetes</taxon>
        <taxon>Agaricomycetidae</taxon>
        <taxon>Boletales</taxon>
        <taxon>Boletineae</taxon>
        <taxon>Boletaceae</taxon>
        <taxon>Boletoideae</taxon>
        <taxon>Boletus</taxon>
    </lineage>
</organism>
<gene>
    <name evidence="1" type="ORF">L210DRAFT_3629789</name>
</gene>
<reference evidence="1" key="1">
    <citation type="submission" date="2019-10" db="EMBL/GenBank/DDBJ databases">
        <authorList>
            <consortium name="DOE Joint Genome Institute"/>
            <person name="Kuo A."/>
            <person name="Miyauchi S."/>
            <person name="Kiss E."/>
            <person name="Drula E."/>
            <person name="Kohler A."/>
            <person name="Sanchez-Garcia M."/>
            <person name="Andreopoulos B."/>
            <person name="Barry K.W."/>
            <person name="Bonito G."/>
            <person name="Buee M."/>
            <person name="Carver A."/>
            <person name="Chen C."/>
            <person name="Cichocki N."/>
            <person name="Clum A."/>
            <person name="Culley D."/>
            <person name="Crous P.W."/>
            <person name="Fauchery L."/>
            <person name="Girlanda M."/>
            <person name="Hayes R."/>
            <person name="Keri Z."/>
            <person name="LaButti K."/>
            <person name="Lipzen A."/>
            <person name="Lombard V."/>
            <person name="Magnuson J."/>
            <person name="Maillard F."/>
            <person name="Morin E."/>
            <person name="Murat C."/>
            <person name="Nolan M."/>
            <person name="Ohm R."/>
            <person name="Pangilinan J."/>
            <person name="Pereira M."/>
            <person name="Perotto S."/>
            <person name="Peter M."/>
            <person name="Riley R."/>
            <person name="Sitrit Y."/>
            <person name="Stielow B."/>
            <person name="Szollosi G."/>
            <person name="Zifcakova L."/>
            <person name="Stursova M."/>
            <person name="Spatafora J.W."/>
            <person name="Tedersoo L."/>
            <person name="Vaario L.-M."/>
            <person name="Yamada A."/>
            <person name="Yan M."/>
            <person name="Wang P."/>
            <person name="Xu J."/>
            <person name="Bruns T."/>
            <person name="Baldrian P."/>
            <person name="Vilgalys R."/>
            <person name="Henrissat B."/>
            <person name="Grigoriev I.V."/>
            <person name="Hibbett D."/>
            <person name="Nagy L.G."/>
            <person name="Martin F.M."/>
        </authorList>
    </citation>
    <scope>NUCLEOTIDE SEQUENCE</scope>
    <source>
        <strain evidence="1">BED1</strain>
    </source>
</reference>
<evidence type="ECO:0000313" key="2">
    <source>
        <dbReference type="Proteomes" id="UP001194468"/>
    </source>
</evidence>
<accession>A0AAD4BX19</accession>
<protein>
    <submittedName>
        <fullName evidence="1">Uncharacterized protein</fullName>
    </submittedName>
</protein>
<dbReference type="EMBL" id="WHUW01000009">
    <property type="protein sequence ID" value="KAF8442084.1"/>
    <property type="molecule type" value="Genomic_DNA"/>
</dbReference>
<sequence length="187" mass="20518">MTTVMGGSFARGSPFYERPSATFREMAHAYITRLYPGVAISTSVVVDGSSGQTEERCTTVGIAIDVPDSSRFRQGIVAGPQWEESEAGLYAKSRTNVPLLPGYSPSTTVRSSTAFTKAHLRRMATKDRTLFPRLAHGRMKNHQDMRMDMSPKGVLSTRAEKENPGHQTNQARIWGQASEFDATIGFG</sequence>
<evidence type="ECO:0000313" key="1">
    <source>
        <dbReference type="EMBL" id="KAF8442084.1"/>
    </source>
</evidence>
<keyword evidence="2" id="KW-1185">Reference proteome</keyword>
<dbReference type="AlphaFoldDB" id="A0AAD4BX19"/>
<dbReference type="Proteomes" id="UP001194468">
    <property type="component" value="Unassembled WGS sequence"/>
</dbReference>